<evidence type="ECO:0000256" key="2">
    <source>
        <dbReference type="ARBA" id="ARBA00022801"/>
    </source>
</evidence>
<comment type="similarity">
    <text evidence="1">Belongs to the IUNH family.</text>
</comment>
<keyword evidence="2 5" id="KW-0378">Hydrolase</keyword>
<dbReference type="FunCoup" id="C1E685">
    <property type="interactions" value="582"/>
</dbReference>
<dbReference type="InterPro" id="IPR036452">
    <property type="entry name" value="Ribo_hydro-like"/>
</dbReference>
<dbReference type="GO" id="GO:0006152">
    <property type="term" value="P:purine nucleoside catabolic process"/>
    <property type="evidence" value="ECO:0007669"/>
    <property type="project" value="TreeGrafter"/>
</dbReference>
<evidence type="ECO:0000256" key="3">
    <source>
        <dbReference type="ARBA" id="ARBA00023295"/>
    </source>
</evidence>
<dbReference type="GO" id="GO:0005829">
    <property type="term" value="C:cytosol"/>
    <property type="evidence" value="ECO:0007669"/>
    <property type="project" value="TreeGrafter"/>
</dbReference>
<dbReference type="InterPro" id="IPR001910">
    <property type="entry name" value="Inosine/uridine_hydrolase_dom"/>
</dbReference>
<organism evidence="5 6">
    <name type="scientific">Micromonas commoda (strain RCC299 / NOUM17 / CCMP2709)</name>
    <name type="common">Picoplanktonic green alga</name>
    <dbReference type="NCBI Taxonomy" id="296587"/>
    <lineage>
        <taxon>Eukaryota</taxon>
        <taxon>Viridiplantae</taxon>
        <taxon>Chlorophyta</taxon>
        <taxon>Mamiellophyceae</taxon>
        <taxon>Mamiellales</taxon>
        <taxon>Mamiellaceae</taxon>
        <taxon>Micromonas</taxon>
    </lineage>
</organism>
<dbReference type="SUPFAM" id="SSF53590">
    <property type="entry name" value="Nucleoside hydrolase"/>
    <property type="match status" value="1"/>
</dbReference>
<dbReference type="PANTHER" id="PTHR12304">
    <property type="entry name" value="INOSINE-URIDINE PREFERRING NUCLEOSIDE HYDROLASE"/>
    <property type="match status" value="1"/>
</dbReference>
<sequence length="339" mass="37481">MFRTTDGKPGVRKLIIDTDPGVDDTWAICLALRSPEVEVIGITSLFGNVRTKMATQNALYLMEKFGRPDIPVVEGSLTSIVGAEKERIADFVHGDDGFGNTNQPKPTLVAVEGKTAADFIVEKANEFPGQVTVVAMASATNVALALRQDPGIKHKLHEIIHLSGAFFVNGNVNPCAEANAFGDPEAADELYGSGARVTVIGLDVTQKLVTTARDMARMRARNHPHTNFLHDISQFYMQFHRDTVRQEGIFMHDPAALLLAFRKDLFRCKLGRVRVATEGLCRGQTIMDAGEKLWSFPNAWTENSRPPVEVALDVDVPGAMRVFRERYGIRSKWSSWLPF</sequence>
<dbReference type="EMBL" id="CP001326">
    <property type="protein sequence ID" value="ACO63381.1"/>
    <property type="molecule type" value="Genomic_DNA"/>
</dbReference>
<dbReference type="GeneID" id="8243797"/>
<dbReference type="eggNOG" id="KOG2938">
    <property type="taxonomic scope" value="Eukaryota"/>
</dbReference>
<keyword evidence="6" id="KW-1185">Reference proteome</keyword>
<dbReference type="InterPro" id="IPR023186">
    <property type="entry name" value="IUNH"/>
</dbReference>
<dbReference type="GO" id="GO:0008477">
    <property type="term" value="F:purine nucleosidase activity"/>
    <property type="evidence" value="ECO:0007669"/>
    <property type="project" value="TreeGrafter"/>
</dbReference>
<gene>
    <name evidence="5" type="ORF">MICPUN_58579</name>
</gene>
<dbReference type="STRING" id="296587.C1E685"/>
<dbReference type="PANTHER" id="PTHR12304:SF4">
    <property type="entry name" value="URIDINE NUCLEOSIDASE"/>
    <property type="match status" value="1"/>
</dbReference>
<evidence type="ECO:0000313" key="5">
    <source>
        <dbReference type="EMBL" id="ACO63381.1"/>
    </source>
</evidence>
<evidence type="ECO:0000256" key="1">
    <source>
        <dbReference type="ARBA" id="ARBA00009176"/>
    </source>
</evidence>
<dbReference type="RefSeq" id="XP_002502123.1">
    <property type="nucleotide sequence ID" value="XM_002502077.1"/>
</dbReference>
<dbReference type="InParanoid" id="C1E685"/>
<name>C1E685_MICCC</name>
<dbReference type="Proteomes" id="UP000002009">
    <property type="component" value="Chromosome 5"/>
</dbReference>
<feature type="domain" description="Inosine/uridine-preferring nucleoside hydrolase" evidence="4">
    <location>
        <begin position="14"/>
        <end position="318"/>
    </location>
</feature>
<dbReference type="KEGG" id="mis:MICPUN_58579"/>
<proteinExistence type="inferred from homology"/>
<reference evidence="5 6" key="1">
    <citation type="journal article" date="2009" name="Science">
        <title>Green evolution and dynamic adaptations revealed by genomes of the marine picoeukaryotes Micromonas.</title>
        <authorList>
            <person name="Worden A.Z."/>
            <person name="Lee J.H."/>
            <person name="Mock T."/>
            <person name="Rouze P."/>
            <person name="Simmons M.P."/>
            <person name="Aerts A.L."/>
            <person name="Allen A.E."/>
            <person name="Cuvelier M.L."/>
            <person name="Derelle E."/>
            <person name="Everett M.V."/>
            <person name="Foulon E."/>
            <person name="Grimwood J."/>
            <person name="Gundlach H."/>
            <person name="Henrissat B."/>
            <person name="Napoli C."/>
            <person name="McDonald S.M."/>
            <person name="Parker M.S."/>
            <person name="Rombauts S."/>
            <person name="Salamov A."/>
            <person name="Von Dassow P."/>
            <person name="Badger J.H."/>
            <person name="Coutinho P.M."/>
            <person name="Demir E."/>
            <person name="Dubchak I."/>
            <person name="Gentemann C."/>
            <person name="Eikrem W."/>
            <person name="Gready J.E."/>
            <person name="John U."/>
            <person name="Lanier W."/>
            <person name="Lindquist E.A."/>
            <person name="Lucas S."/>
            <person name="Mayer K.F."/>
            <person name="Moreau H."/>
            <person name="Not F."/>
            <person name="Otillar R."/>
            <person name="Panaud O."/>
            <person name="Pangilinan J."/>
            <person name="Paulsen I."/>
            <person name="Piegu B."/>
            <person name="Poliakov A."/>
            <person name="Robbens S."/>
            <person name="Schmutz J."/>
            <person name="Toulza E."/>
            <person name="Wyss T."/>
            <person name="Zelensky A."/>
            <person name="Zhou K."/>
            <person name="Armbrust E.V."/>
            <person name="Bhattacharya D."/>
            <person name="Goodenough U.W."/>
            <person name="Van de Peer Y."/>
            <person name="Grigoriev I.V."/>
        </authorList>
    </citation>
    <scope>NUCLEOTIDE SEQUENCE [LARGE SCALE GENOMIC DNA]</scope>
    <source>
        <strain evidence="6">RCC299 / NOUM17</strain>
    </source>
</reference>
<dbReference type="CDD" id="cd02650">
    <property type="entry name" value="nuc_hydro_CaPnhB"/>
    <property type="match status" value="1"/>
</dbReference>
<dbReference type="Pfam" id="PF01156">
    <property type="entry name" value="IU_nuc_hydro"/>
    <property type="match status" value="1"/>
</dbReference>
<accession>C1E685</accession>
<protein>
    <submittedName>
        <fullName evidence="5">Inosine-uridine preferring nucleoside hydrolase</fullName>
    </submittedName>
</protein>
<keyword evidence="3" id="KW-0326">Glycosidase</keyword>
<dbReference type="OMA" id="HMHDPFA"/>
<dbReference type="OrthoDB" id="432381at2759"/>
<dbReference type="Gene3D" id="3.90.245.10">
    <property type="entry name" value="Ribonucleoside hydrolase-like"/>
    <property type="match status" value="1"/>
</dbReference>
<evidence type="ECO:0000259" key="4">
    <source>
        <dbReference type="Pfam" id="PF01156"/>
    </source>
</evidence>
<dbReference type="AlphaFoldDB" id="C1E685"/>
<evidence type="ECO:0000313" key="6">
    <source>
        <dbReference type="Proteomes" id="UP000002009"/>
    </source>
</evidence>